<gene>
    <name evidence="1" type="ORF">AQPE_2328</name>
</gene>
<dbReference type="Proteomes" id="UP001193389">
    <property type="component" value="Chromosome"/>
</dbReference>
<reference evidence="1" key="1">
    <citation type="journal article" date="2020" name="Int. J. Syst. Evol. Microbiol.">
        <title>Aquipluma nitroreducens gen. nov. sp. nov., a novel facultatively anaerobic bacterium isolated from a freshwater lake.</title>
        <authorList>
            <person name="Watanabe M."/>
            <person name="Kojima H."/>
            <person name="Fukui M."/>
        </authorList>
    </citation>
    <scope>NUCLEOTIDE SEQUENCE</scope>
    <source>
        <strain evidence="1">MeG22</strain>
    </source>
</reference>
<dbReference type="AlphaFoldDB" id="A0A5K7S9B5"/>
<name>A0A5K7S9B5_9BACT</name>
<keyword evidence="2" id="KW-1185">Reference proteome</keyword>
<sequence>MSKEVIQAFFEWFKIKKYIDFILKIDSFDELSNLHSE</sequence>
<organism evidence="1 2">
    <name type="scientific">Aquipluma nitroreducens</name>
    <dbReference type="NCBI Taxonomy" id="2010828"/>
    <lineage>
        <taxon>Bacteria</taxon>
        <taxon>Pseudomonadati</taxon>
        <taxon>Bacteroidota</taxon>
        <taxon>Bacteroidia</taxon>
        <taxon>Marinilabiliales</taxon>
        <taxon>Prolixibacteraceae</taxon>
        <taxon>Aquipluma</taxon>
    </lineage>
</organism>
<protein>
    <submittedName>
        <fullName evidence="1">Uncharacterized protein</fullName>
    </submittedName>
</protein>
<accession>A0A5K7S9B5</accession>
<evidence type="ECO:0000313" key="1">
    <source>
        <dbReference type="EMBL" id="BBE18168.1"/>
    </source>
</evidence>
<evidence type="ECO:0000313" key="2">
    <source>
        <dbReference type="Proteomes" id="UP001193389"/>
    </source>
</evidence>
<dbReference type="EMBL" id="AP018694">
    <property type="protein sequence ID" value="BBE18168.1"/>
    <property type="molecule type" value="Genomic_DNA"/>
</dbReference>
<dbReference type="KEGG" id="anf:AQPE_2328"/>
<proteinExistence type="predicted"/>